<dbReference type="Gene3D" id="1.25.40.20">
    <property type="entry name" value="Ankyrin repeat-containing domain"/>
    <property type="match status" value="1"/>
</dbReference>
<keyword evidence="6" id="KW-1185">Reference proteome</keyword>
<dbReference type="AlphaFoldDB" id="A0A433BA33"/>
<dbReference type="Pfam" id="PF12796">
    <property type="entry name" value="Ank_2"/>
    <property type="match status" value="2"/>
</dbReference>
<proteinExistence type="predicted"/>
<evidence type="ECO:0000313" key="6">
    <source>
        <dbReference type="Proteomes" id="UP000268093"/>
    </source>
</evidence>
<keyword evidence="2 3" id="KW-0040">ANK repeat</keyword>
<dbReference type="PANTHER" id="PTHR24193:SF121">
    <property type="entry name" value="ADA2A-CONTAINING COMPLEX COMPONENT 3, ISOFORM D"/>
    <property type="match status" value="1"/>
</dbReference>
<feature type="repeat" description="ANK" evidence="3">
    <location>
        <begin position="228"/>
        <end position="260"/>
    </location>
</feature>
<evidence type="ECO:0000256" key="1">
    <source>
        <dbReference type="ARBA" id="ARBA00022737"/>
    </source>
</evidence>
<evidence type="ECO:0000256" key="3">
    <source>
        <dbReference type="PROSITE-ProRule" id="PRU00023"/>
    </source>
</evidence>
<dbReference type="InterPro" id="IPR002110">
    <property type="entry name" value="Ankyrin_rpt"/>
</dbReference>
<dbReference type="Pfam" id="PF13606">
    <property type="entry name" value="Ank_3"/>
    <property type="match status" value="1"/>
</dbReference>
<comment type="caution">
    <text evidence="5">The sequence shown here is derived from an EMBL/GenBank/DDBJ whole genome shotgun (WGS) entry which is preliminary data.</text>
</comment>
<dbReference type="EMBL" id="RBNI01014725">
    <property type="protein sequence ID" value="RUP19243.1"/>
    <property type="molecule type" value="Genomic_DNA"/>
</dbReference>
<accession>A0A433BA33</accession>
<dbReference type="GO" id="GO:0000976">
    <property type="term" value="F:transcription cis-regulatory region binding"/>
    <property type="evidence" value="ECO:0007669"/>
    <property type="project" value="TreeGrafter"/>
</dbReference>
<feature type="repeat" description="ANK" evidence="3">
    <location>
        <begin position="195"/>
        <end position="227"/>
    </location>
</feature>
<dbReference type="GO" id="GO:0005634">
    <property type="term" value="C:nucleus"/>
    <property type="evidence" value="ECO:0007669"/>
    <property type="project" value="TreeGrafter"/>
</dbReference>
<feature type="repeat" description="ANK" evidence="3">
    <location>
        <begin position="328"/>
        <end position="354"/>
    </location>
</feature>
<feature type="repeat" description="ANK" evidence="3">
    <location>
        <begin position="294"/>
        <end position="326"/>
    </location>
</feature>
<dbReference type="InterPro" id="IPR036770">
    <property type="entry name" value="Ankyrin_rpt-contain_sf"/>
</dbReference>
<dbReference type="Proteomes" id="UP000268093">
    <property type="component" value="Unassembled WGS sequence"/>
</dbReference>
<feature type="compositionally biased region" description="Polar residues" evidence="4">
    <location>
        <begin position="45"/>
        <end position="57"/>
    </location>
</feature>
<evidence type="ECO:0000256" key="2">
    <source>
        <dbReference type="ARBA" id="ARBA00023043"/>
    </source>
</evidence>
<evidence type="ECO:0000313" key="5">
    <source>
        <dbReference type="EMBL" id="RUP19243.1"/>
    </source>
</evidence>
<evidence type="ECO:0000256" key="4">
    <source>
        <dbReference type="SAM" id="MobiDB-lite"/>
    </source>
</evidence>
<sequence length="558" mass="61071">MRAKPPLLFVSSHRLSDEDYKCLGSTPHINFGWNRLEAPSHPLPMNSSPLGRRSSSTDTDHHDRPVKRRDTSDRHPELSFGPSPALEQLEPGGTEALWASVNFDKVDMKFLFSYMRSAAPLNVCNPQGYGLLYFAARNKSMEALRLLMLQPDIRVSVRNGPHAESPLHAAAQTNLVDAIELFLEHGAPVNAPNSEGHTPLYNATYSRNIESMQMLLSSGAQPDTLDRESNTPLQIAVLQAFLEGMKLLIEHGARVDHCNNAGMTPLANAINLCHIDAMHLLLQHGADIHARTRNGRTLLHHAVNWNRMEAVEALVAAGCEIDVSGATDEETPIYMAVQQSKIDLVQFLLEHGADPCYSGACQRSRLAADYSSHPEEPENDVPKGATKPMGTNNLPLLYAANHGFSELCSLLVTDRTPDFLLQHAYQLAGRAKVGHETVRVLWECLTARKERDRRREREREAEKEAERLAKEVGVALDGDDEANEDFGTEHDATSGADVMGLDFVLEAAREGGTSGLDPTGATALVDNVAVHVVNNDVMTVADDDVGGITAFGIDLDTV</sequence>
<dbReference type="Pfam" id="PF00023">
    <property type="entry name" value="Ank"/>
    <property type="match status" value="1"/>
</dbReference>
<name>A0A433BA33_9FUNG</name>
<dbReference type="PROSITE" id="PS50088">
    <property type="entry name" value="ANK_REPEAT"/>
    <property type="match status" value="6"/>
</dbReference>
<dbReference type="InterPro" id="IPR050663">
    <property type="entry name" value="Ankyrin-SOCS_Box"/>
</dbReference>
<dbReference type="SMART" id="SM00248">
    <property type="entry name" value="ANK"/>
    <property type="match status" value="8"/>
</dbReference>
<dbReference type="SUPFAM" id="SSF48403">
    <property type="entry name" value="Ankyrin repeat"/>
    <property type="match status" value="2"/>
</dbReference>
<protein>
    <submittedName>
        <fullName evidence="5">Ankyrin repeat-containing domain protein</fullName>
    </submittedName>
</protein>
<dbReference type="OrthoDB" id="194358at2759"/>
<feature type="repeat" description="ANK" evidence="3">
    <location>
        <begin position="162"/>
        <end position="194"/>
    </location>
</feature>
<dbReference type="PANTHER" id="PTHR24193">
    <property type="entry name" value="ANKYRIN REPEAT PROTEIN"/>
    <property type="match status" value="1"/>
</dbReference>
<reference evidence="5 6" key="1">
    <citation type="journal article" date="2018" name="New Phytol.">
        <title>Phylogenomics of Endogonaceae and evolution of mycorrhizas within Mucoromycota.</title>
        <authorList>
            <person name="Chang Y."/>
            <person name="Desiro A."/>
            <person name="Na H."/>
            <person name="Sandor L."/>
            <person name="Lipzen A."/>
            <person name="Clum A."/>
            <person name="Barry K."/>
            <person name="Grigoriev I.V."/>
            <person name="Martin F.M."/>
            <person name="Stajich J.E."/>
            <person name="Smith M.E."/>
            <person name="Bonito G."/>
            <person name="Spatafora J.W."/>
        </authorList>
    </citation>
    <scope>NUCLEOTIDE SEQUENCE [LARGE SCALE GENOMIC DNA]</scope>
    <source>
        <strain evidence="5 6">GMNB39</strain>
    </source>
</reference>
<dbReference type="PROSITE" id="PS50297">
    <property type="entry name" value="ANK_REP_REGION"/>
    <property type="match status" value="6"/>
</dbReference>
<organism evidence="5 6">
    <name type="scientific">Jimgerdemannia flammicorona</name>
    <dbReference type="NCBI Taxonomy" id="994334"/>
    <lineage>
        <taxon>Eukaryota</taxon>
        <taxon>Fungi</taxon>
        <taxon>Fungi incertae sedis</taxon>
        <taxon>Mucoromycota</taxon>
        <taxon>Mucoromycotina</taxon>
        <taxon>Endogonomycetes</taxon>
        <taxon>Endogonales</taxon>
        <taxon>Endogonaceae</taxon>
        <taxon>Jimgerdemannia</taxon>
    </lineage>
</organism>
<feature type="compositionally biased region" description="Basic and acidic residues" evidence="4">
    <location>
        <begin position="58"/>
        <end position="77"/>
    </location>
</feature>
<dbReference type="GO" id="GO:0045944">
    <property type="term" value="P:positive regulation of transcription by RNA polymerase II"/>
    <property type="evidence" value="ECO:0007669"/>
    <property type="project" value="TreeGrafter"/>
</dbReference>
<gene>
    <name evidence="5" type="ORF">BC936DRAFT_139335</name>
</gene>
<keyword evidence="1" id="KW-0677">Repeat</keyword>
<feature type="region of interest" description="Disordered" evidence="4">
    <location>
        <begin position="40"/>
        <end position="89"/>
    </location>
</feature>
<feature type="repeat" description="ANK" evidence="3">
    <location>
        <begin position="261"/>
        <end position="293"/>
    </location>
</feature>